<evidence type="ECO:0000313" key="1">
    <source>
        <dbReference type="EMBL" id="OPJ82626.1"/>
    </source>
</evidence>
<dbReference type="AlphaFoldDB" id="A0A1V4KDS6"/>
<dbReference type="Pfam" id="PF09776">
    <property type="entry name" value="Mitoc_L55"/>
    <property type="match status" value="1"/>
</dbReference>
<sequence>MPVPLLFPLVTACGGGREQLVVTSAQAKSVLKDVNSCLHGNAGCFREENSCTDDKDMVKQSAPPGYYKSQVNSKKQKMDTQLFSPLLGAITSTSPPLESSHLYTDWSACGEDISSKTAFQDCTKKRAPINLPYSGNGPDMFGLVSSILEEPSKPEPVTDCALRLAAVPKLLPPIVTPVRGNSNRAAISHLHRQRYGRLYPVLLVKTDGSTVRLRYKEPKRILMLPLDSNTLPEEERRARLRRHFPSKPKAEAEETFEGIDLDTYKKFWKK</sequence>
<dbReference type="EMBL" id="LSYS01003475">
    <property type="protein sequence ID" value="OPJ82626.1"/>
    <property type="molecule type" value="Genomic_DNA"/>
</dbReference>
<comment type="caution">
    <text evidence="1">The sequence shown here is derived from an EMBL/GenBank/DDBJ whole genome shotgun (WGS) entry which is preliminary data.</text>
</comment>
<evidence type="ECO:0000313" key="2">
    <source>
        <dbReference type="Proteomes" id="UP000190648"/>
    </source>
</evidence>
<accession>A0A1V4KDS6</accession>
<evidence type="ECO:0008006" key="3">
    <source>
        <dbReference type="Google" id="ProtNLM"/>
    </source>
</evidence>
<organism evidence="1 2">
    <name type="scientific">Patagioenas fasciata monilis</name>
    <dbReference type="NCBI Taxonomy" id="372326"/>
    <lineage>
        <taxon>Eukaryota</taxon>
        <taxon>Metazoa</taxon>
        <taxon>Chordata</taxon>
        <taxon>Craniata</taxon>
        <taxon>Vertebrata</taxon>
        <taxon>Euteleostomi</taxon>
        <taxon>Archelosauria</taxon>
        <taxon>Archosauria</taxon>
        <taxon>Dinosauria</taxon>
        <taxon>Saurischia</taxon>
        <taxon>Theropoda</taxon>
        <taxon>Coelurosauria</taxon>
        <taxon>Aves</taxon>
        <taxon>Neognathae</taxon>
        <taxon>Neoaves</taxon>
        <taxon>Columbimorphae</taxon>
        <taxon>Columbiformes</taxon>
        <taxon>Columbidae</taxon>
        <taxon>Patagioenas</taxon>
    </lineage>
</organism>
<gene>
    <name evidence="1" type="ORF">AV530_004756</name>
</gene>
<dbReference type="PANTHER" id="PTHR34095:SF1">
    <property type="entry name" value="LARGE RIBOSOMAL SUBUNIT PROTEIN ML55"/>
    <property type="match status" value="1"/>
</dbReference>
<dbReference type="InterPro" id="IPR018615">
    <property type="entry name" value="Ribosomal_mL55"/>
</dbReference>
<dbReference type="Gene3D" id="6.20.130.20">
    <property type="entry name" value="Mitochondrial ribosomal protein L55"/>
    <property type="match status" value="1"/>
</dbReference>
<dbReference type="OrthoDB" id="9986315at2759"/>
<keyword evidence="2" id="KW-1185">Reference proteome</keyword>
<dbReference type="GO" id="GO:0005762">
    <property type="term" value="C:mitochondrial large ribosomal subunit"/>
    <property type="evidence" value="ECO:0007669"/>
    <property type="project" value="InterPro"/>
</dbReference>
<dbReference type="GO" id="GO:0006412">
    <property type="term" value="P:translation"/>
    <property type="evidence" value="ECO:0007669"/>
    <property type="project" value="TreeGrafter"/>
</dbReference>
<dbReference type="Proteomes" id="UP000190648">
    <property type="component" value="Unassembled WGS sequence"/>
</dbReference>
<protein>
    <recommendedName>
        <fullName evidence="3">39S ribosomal protein L55, mitochondrial</fullName>
    </recommendedName>
</protein>
<name>A0A1V4KDS6_PATFA</name>
<proteinExistence type="predicted"/>
<dbReference type="GO" id="GO:0003735">
    <property type="term" value="F:structural constituent of ribosome"/>
    <property type="evidence" value="ECO:0007669"/>
    <property type="project" value="InterPro"/>
</dbReference>
<reference evidence="1 2" key="1">
    <citation type="submission" date="2016-02" db="EMBL/GenBank/DDBJ databases">
        <title>Band-tailed pigeon sequencing and assembly.</title>
        <authorList>
            <person name="Soares A.E."/>
            <person name="Novak B.J."/>
            <person name="Rice E.S."/>
            <person name="O'Connell B."/>
            <person name="Chang D."/>
            <person name="Weber S."/>
            <person name="Shapiro B."/>
        </authorList>
    </citation>
    <scope>NUCLEOTIDE SEQUENCE [LARGE SCALE GENOMIC DNA]</scope>
    <source>
        <strain evidence="1">BTP2013</strain>
        <tissue evidence="1">Blood</tissue>
    </source>
</reference>
<dbReference type="PANTHER" id="PTHR34095">
    <property type="entry name" value="39S RIBOSOMAL PROTEIN L55, MITOCHONDRIAL"/>
    <property type="match status" value="1"/>
</dbReference>
<dbReference type="InterPro" id="IPR044884">
    <property type="entry name" value="Ribosomal_mL55_sf"/>
</dbReference>
<dbReference type="STRING" id="372326.A0A1V4KDS6"/>